<proteinExistence type="predicted"/>
<comment type="caution">
    <text evidence="2">The sequence shown here is derived from an EMBL/GenBank/DDBJ whole genome shotgun (WGS) entry which is preliminary data.</text>
</comment>
<feature type="compositionally biased region" description="Basic residues" evidence="1">
    <location>
        <begin position="21"/>
        <end position="30"/>
    </location>
</feature>
<dbReference type="EMBL" id="BMAO01030254">
    <property type="protein sequence ID" value="GFQ66767.1"/>
    <property type="molecule type" value="Genomic_DNA"/>
</dbReference>
<sequence>MLRKPMQLRKRLIRNLEPHMKRSCLKKRKKESFSHDDISDDGWVQLVSKKGRKNRKNETQSSATFINKTLEANKSDDSSPIEESPKKSIPRISVKKNAGKESPKKKEGKESPKKDKTKVETLQNIDSSIDQNQFAPEPAEEKAAKDVKQSPNLEKSKIQNIVVEVSKSDNVEKQLLKEVAKETKVIEESSKSKKKKKKNTEVILQENEPLEKISDLATEQVISETLAPKKSAITNSVTDSSPVKNNKVEENQPSEMKTSNVAFDELAGLYPETKEQKKKKKVRREH</sequence>
<feature type="compositionally biased region" description="Polar residues" evidence="1">
    <location>
        <begin position="59"/>
        <end position="70"/>
    </location>
</feature>
<feature type="compositionally biased region" description="Basic and acidic residues" evidence="1">
    <location>
        <begin position="98"/>
        <end position="119"/>
    </location>
</feature>
<reference evidence="2" key="1">
    <citation type="submission" date="2020-07" db="EMBL/GenBank/DDBJ databases">
        <title>Multicomponent nature underlies the extraordinary mechanical properties of spider dragline silk.</title>
        <authorList>
            <person name="Kono N."/>
            <person name="Nakamura H."/>
            <person name="Mori M."/>
            <person name="Yoshida Y."/>
            <person name="Ohtoshi R."/>
            <person name="Malay A.D."/>
            <person name="Moran D.A.P."/>
            <person name="Tomita M."/>
            <person name="Numata K."/>
            <person name="Arakawa K."/>
        </authorList>
    </citation>
    <scope>NUCLEOTIDE SEQUENCE</scope>
</reference>
<feature type="compositionally biased region" description="Basic residues" evidence="1">
    <location>
        <begin position="1"/>
        <end position="13"/>
    </location>
</feature>
<evidence type="ECO:0000313" key="3">
    <source>
        <dbReference type="Proteomes" id="UP000887116"/>
    </source>
</evidence>
<feature type="compositionally biased region" description="Polar residues" evidence="1">
    <location>
        <begin position="251"/>
        <end position="261"/>
    </location>
</feature>
<organism evidence="2 3">
    <name type="scientific">Trichonephila clavata</name>
    <name type="common">Joro spider</name>
    <name type="synonym">Nephila clavata</name>
    <dbReference type="NCBI Taxonomy" id="2740835"/>
    <lineage>
        <taxon>Eukaryota</taxon>
        <taxon>Metazoa</taxon>
        <taxon>Ecdysozoa</taxon>
        <taxon>Arthropoda</taxon>
        <taxon>Chelicerata</taxon>
        <taxon>Arachnida</taxon>
        <taxon>Araneae</taxon>
        <taxon>Araneomorphae</taxon>
        <taxon>Entelegynae</taxon>
        <taxon>Araneoidea</taxon>
        <taxon>Nephilidae</taxon>
        <taxon>Trichonephila</taxon>
    </lineage>
</organism>
<evidence type="ECO:0000313" key="2">
    <source>
        <dbReference type="EMBL" id="GFQ66767.1"/>
    </source>
</evidence>
<feature type="compositionally biased region" description="Polar residues" evidence="1">
    <location>
        <begin position="120"/>
        <end position="134"/>
    </location>
</feature>
<dbReference type="OrthoDB" id="6433207at2759"/>
<dbReference type="AlphaFoldDB" id="A0A8X6H459"/>
<evidence type="ECO:0000256" key="1">
    <source>
        <dbReference type="SAM" id="MobiDB-lite"/>
    </source>
</evidence>
<feature type="region of interest" description="Disordered" evidence="1">
    <location>
        <begin position="228"/>
        <end position="286"/>
    </location>
</feature>
<accession>A0A8X6H459</accession>
<dbReference type="Proteomes" id="UP000887116">
    <property type="component" value="Unassembled WGS sequence"/>
</dbReference>
<protein>
    <submittedName>
        <fullName evidence="2">Uncharacterized protein</fullName>
    </submittedName>
</protein>
<feature type="compositionally biased region" description="Basic and acidic residues" evidence="1">
    <location>
        <begin position="139"/>
        <end position="148"/>
    </location>
</feature>
<keyword evidence="3" id="KW-1185">Reference proteome</keyword>
<feature type="region of interest" description="Disordered" evidence="1">
    <location>
        <begin position="1"/>
        <end position="153"/>
    </location>
</feature>
<name>A0A8X6H459_TRICU</name>
<gene>
    <name evidence="2" type="ORF">TNCT_483581</name>
</gene>
<feature type="compositionally biased region" description="Basic residues" evidence="1">
    <location>
        <begin position="276"/>
        <end position="286"/>
    </location>
</feature>
<feature type="compositionally biased region" description="Polar residues" evidence="1">
    <location>
        <begin position="232"/>
        <end position="244"/>
    </location>
</feature>